<dbReference type="EMBL" id="FQNC01000047">
    <property type="protein sequence ID" value="SGY75275.1"/>
    <property type="molecule type" value="Genomic_DNA"/>
</dbReference>
<evidence type="ECO:0000313" key="3">
    <source>
        <dbReference type="Proteomes" id="UP000249464"/>
    </source>
</evidence>
<dbReference type="AlphaFoldDB" id="A0A2X0P6B8"/>
<keyword evidence="1" id="KW-0732">Signal</keyword>
<protein>
    <submittedName>
        <fullName evidence="2">BQ5605_C005g03413 protein</fullName>
    </submittedName>
</protein>
<proteinExistence type="predicted"/>
<reference evidence="2 3" key="1">
    <citation type="submission" date="2016-11" db="EMBL/GenBank/DDBJ databases">
        <authorList>
            <person name="Jaros S."/>
            <person name="Januszkiewicz K."/>
            <person name="Wedrychowicz H."/>
        </authorList>
    </citation>
    <scope>NUCLEOTIDE SEQUENCE [LARGE SCALE GENOMIC DNA]</scope>
</reference>
<feature type="chain" id="PRO_5015887856" evidence="1">
    <location>
        <begin position="21"/>
        <end position="76"/>
    </location>
</feature>
<gene>
    <name evidence="2" type="primary">BQ5605_C005g03413</name>
    <name evidence="2" type="ORF">BQ5605_C005G03413</name>
</gene>
<evidence type="ECO:0000313" key="2">
    <source>
        <dbReference type="EMBL" id="SGY75275.1"/>
    </source>
</evidence>
<keyword evidence="3" id="KW-1185">Reference proteome</keyword>
<accession>A0A2X0P6B8</accession>
<feature type="signal peptide" evidence="1">
    <location>
        <begin position="1"/>
        <end position="20"/>
    </location>
</feature>
<evidence type="ECO:0000256" key="1">
    <source>
        <dbReference type="SAM" id="SignalP"/>
    </source>
</evidence>
<organism evidence="2 3">
    <name type="scientific">Microbotryum silenes-dioicae</name>
    <dbReference type="NCBI Taxonomy" id="796604"/>
    <lineage>
        <taxon>Eukaryota</taxon>
        <taxon>Fungi</taxon>
        <taxon>Dikarya</taxon>
        <taxon>Basidiomycota</taxon>
        <taxon>Pucciniomycotina</taxon>
        <taxon>Microbotryomycetes</taxon>
        <taxon>Microbotryales</taxon>
        <taxon>Microbotryaceae</taxon>
        <taxon>Microbotryum</taxon>
    </lineage>
</organism>
<sequence length="76" mass="8220">MKLLAIAVAVVAMRVAASQATPDPMSGSSGIFQAACNQVCDQNCWCYYTRIDCMTECTAKRAPDLSKLGCHSKFHC</sequence>
<dbReference type="Proteomes" id="UP000249464">
    <property type="component" value="Unassembled WGS sequence"/>
</dbReference>
<name>A0A2X0P6B8_9BASI</name>